<evidence type="ECO:0000313" key="1">
    <source>
        <dbReference type="EMBL" id="KAK7338757.1"/>
    </source>
</evidence>
<keyword evidence="2" id="KW-1185">Reference proteome</keyword>
<sequence>MLSNLPQWLRSSRTSLDPPEYPGHGMHLVDLVDVRASWEKKLKPWQNHVQPMKVTLRSRQESNPRPVLKSDRRLPWEPHSGFLTHDRLWLILSRSRRTRLLHAWAAWGLNSDPAIQMP</sequence>
<dbReference type="EMBL" id="JAYMYQ010000004">
    <property type="protein sequence ID" value="KAK7338757.1"/>
    <property type="molecule type" value="Genomic_DNA"/>
</dbReference>
<dbReference type="Proteomes" id="UP001367508">
    <property type="component" value="Unassembled WGS sequence"/>
</dbReference>
<accession>A0AAN9LMK0</accession>
<protein>
    <submittedName>
        <fullName evidence="1">Uncharacterized protein</fullName>
    </submittedName>
</protein>
<gene>
    <name evidence="1" type="ORF">VNO77_19388</name>
</gene>
<proteinExistence type="predicted"/>
<dbReference type="AlphaFoldDB" id="A0AAN9LMK0"/>
<evidence type="ECO:0000313" key="2">
    <source>
        <dbReference type="Proteomes" id="UP001367508"/>
    </source>
</evidence>
<reference evidence="1 2" key="1">
    <citation type="submission" date="2024-01" db="EMBL/GenBank/DDBJ databases">
        <title>The genomes of 5 underutilized Papilionoideae crops provide insights into root nodulation and disease resistanc.</title>
        <authorList>
            <person name="Jiang F."/>
        </authorList>
    </citation>
    <scope>NUCLEOTIDE SEQUENCE [LARGE SCALE GENOMIC DNA]</scope>
    <source>
        <strain evidence="1">LVBAO_FW01</strain>
        <tissue evidence="1">Leaves</tissue>
    </source>
</reference>
<organism evidence="1 2">
    <name type="scientific">Canavalia gladiata</name>
    <name type="common">Sword bean</name>
    <name type="synonym">Dolichos gladiatus</name>
    <dbReference type="NCBI Taxonomy" id="3824"/>
    <lineage>
        <taxon>Eukaryota</taxon>
        <taxon>Viridiplantae</taxon>
        <taxon>Streptophyta</taxon>
        <taxon>Embryophyta</taxon>
        <taxon>Tracheophyta</taxon>
        <taxon>Spermatophyta</taxon>
        <taxon>Magnoliopsida</taxon>
        <taxon>eudicotyledons</taxon>
        <taxon>Gunneridae</taxon>
        <taxon>Pentapetalae</taxon>
        <taxon>rosids</taxon>
        <taxon>fabids</taxon>
        <taxon>Fabales</taxon>
        <taxon>Fabaceae</taxon>
        <taxon>Papilionoideae</taxon>
        <taxon>50 kb inversion clade</taxon>
        <taxon>NPAAA clade</taxon>
        <taxon>indigoferoid/millettioid clade</taxon>
        <taxon>Phaseoleae</taxon>
        <taxon>Canavalia</taxon>
    </lineage>
</organism>
<name>A0AAN9LMK0_CANGL</name>
<comment type="caution">
    <text evidence="1">The sequence shown here is derived from an EMBL/GenBank/DDBJ whole genome shotgun (WGS) entry which is preliminary data.</text>
</comment>